<keyword evidence="3 7" id="KW-0489">Methyltransferase</keyword>
<evidence type="ECO:0000256" key="6">
    <source>
        <dbReference type="ARBA" id="ARBA00048612"/>
    </source>
</evidence>
<dbReference type="InterPro" id="IPR029063">
    <property type="entry name" value="SAM-dependent_MTases_sf"/>
</dbReference>
<dbReference type="EMBL" id="KV921902">
    <property type="protein sequence ID" value="ORE07561.1"/>
    <property type="molecule type" value="Genomic_DNA"/>
</dbReference>
<evidence type="ECO:0000256" key="7">
    <source>
        <dbReference type="RuleBase" id="RU364114"/>
    </source>
</evidence>
<dbReference type="SUPFAM" id="SSF53335">
    <property type="entry name" value="S-adenosyl-L-methionine-dependent methyltransferases"/>
    <property type="match status" value="1"/>
</dbReference>
<dbReference type="PANTHER" id="PTHR12049">
    <property type="entry name" value="PROTEIN ARGININE METHYLTRANSFERASE NDUFAF7, MITOCHONDRIAL"/>
    <property type="match status" value="1"/>
</dbReference>
<dbReference type="OrthoDB" id="17415at2759"/>
<dbReference type="VEuPathDB" id="FungiDB:BCV72DRAFT_107276"/>
<dbReference type="PANTHER" id="PTHR12049:SF5">
    <property type="entry name" value="PROTEIN ARGININE METHYLTRANSFERASE NDUFAF7 HOMOLOG, MITOCHONDRIAL"/>
    <property type="match status" value="1"/>
</dbReference>
<dbReference type="GO" id="GO:0035243">
    <property type="term" value="F:protein-arginine omega-N symmetric methyltransferase activity"/>
    <property type="evidence" value="ECO:0007669"/>
    <property type="project" value="UniProtKB-EC"/>
</dbReference>
<keyword evidence="5 7" id="KW-0496">Mitochondrion</keyword>
<dbReference type="AlphaFoldDB" id="A0A1X0R6G9"/>
<name>A0A1X0R6G9_RHIZD</name>
<evidence type="ECO:0000256" key="1">
    <source>
        <dbReference type="ARBA" id="ARBA00004173"/>
    </source>
</evidence>
<dbReference type="Pfam" id="PF02636">
    <property type="entry name" value="Methyltransf_28"/>
    <property type="match status" value="1"/>
</dbReference>
<evidence type="ECO:0000256" key="4">
    <source>
        <dbReference type="ARBA" id="ARBA00022679"/>
    </source>
</evidence>
<proteinExistence type="inferred from homology"/>
<evidence type="ECO:0000256" key="2">
    <source>
        <dbReference type="ARBA" id="ARBA00005891"/>
    </source>
</evidence>
<sequence length="490" mass="56911">MLLGARQNLLTHSIRHLSRHVKVIEPLSATVRWTHTDNSNKRYQGLLAPFFAPSAEEAAEDVARRHYPRLTAYDSAKCTSPPTRTQMLVRDFIDDSLYNPNYGYFSKQAVIFSPEHDFDFNNMRDHLEFMNKVGQLYKDMEEDADEVDEVARQVWHTPTELFKPWYGYAVAKYLVSEYKLSLFPQKDLIIYEMGAGNGTLMMNILDYIQQNEPEVYQRTQYNIIEISGKLAERQSERQGMRELKDQHTCVKIINKSIFDWKTQVPEECFFLGMEVIDNFAHDLIRYDLDTLKPYQALVSTDAKGNYTEVYEPVGNDPLISKYLTLRSQTGYRSPVLSNQLWLKFLQSLPLAPNMTSAEFIPTKLFMLLETLKAYFPKHRLVLSDFSSLPDTVEGVDAPVVQTRYRGTMVPCSTYMVQPGWFDIFFPTNFELLRDMYLLVCRGSSAGNDKSVKVLTHREFCERYGDIERTTTKSGENPMLMYYENMKMILT</sequence>
<dbReference type="Gene3D" id="3.40.50.12710">
    <property type="match status" value="1"/>
</dbReference>
<organism evidence="8">
    <name type="scientific">Rhizopus microsporus var. microsporus</name>
    <dbReference type="NCBI Taxonomy" id="86635"/>
    <lineage>
        <taxon>Eukaryota</taxon>
        <taxon>Fungi</taxon>
        <taxon>Fungi incertae sedis</taxon>
        <taxon>Mucoromycota</taxon>
        <taxon>Mucoromycotina</taxon>
        <taxon>Mucoromycetes</taxon>
        <taxon>Mucorales</taxon>
        <taxon>Mucorineae</taxon>
        <taxon>Rhizopodaceae</taxon>
        <taxon>Rhizopus</taxon>
    </lineage>
</organism>
<comment type="function">
    <text evidence="7">Arginine methyltransferase involved in the assembly or stability of mitochondrial NADH:ubiquinone oxidoreductase complex (complex I).</text>
</comment>
<protein>
    <recommendedName>
        <fullName evidence="7">Protein arginine methyltransferase NDUFAF7</fullName>
        <ecNumber evidence="7">2.1.1.320</ecNumber>
    </recommendedName>
</protein>
<dbReference type="InterPro" id="IPR038375">
    <property type="entry name" value="NDUFAF7_sf"/>
</dbReference>
<reference evidence="8" key="1">
    <citation type="journal article" date="2016" name="Proc. Natl. Acad. Sci. U.S.A.">
        <title>Lipid metabolic changes in an early divergent fungus govern the establishment of a mutualistic symbiosis with endobacteria.</title>
        <authorList>
            <person name="Lastovetsky O.A."/>
            <person name="Gaspar M.L."/>
            <person name="Mondo S.J."/>
            <person name="LaButti K.M."/>
            <person name="Sandor L."/>
            <person name="Grigoriev I.V."/>
            <person name="Henry S.A."/>
            <person name="Pawlowska T.E."/>
        </authorList>
    </citation>
    <scope>NUCLEOTIDE SEQUENCE [LARGE SCALE GENOMIC DNA]</scope>
    <source>
        <strain evidence="8">ATCC 52814</strain>
    </source>
</reference>
<accession>A0A1X0R6G9</accession>
<dbReference type="Proteomes" id="UP000242414">
    <property type="component" value="Unassembled WGS sequence"/>
</dbReference>
<comment type="subcellular location">
    <subcellularLocation>
        <location evidence="1 7">Mitochondrion</location>
    </subcellularLocation>
</comment>
<comment type="similarity">
    <text evidence="2 7">Belongs to the NDUFAF7 family.</text>
</comment>
<dbReference type="InterPro" id="IPR003788">
    <property type="entry name" value="NDUFAF7"/>
</dbReference>
<dbReference type="GO" id="GO:0005739">
    <property type="term" value="C:mitochondrion"/>
    <property type="evidence" value="ECO:0007669"/>
    <property type="project" value="UniProtKB-SubCell"/>
</dbReference>
<dbReference type="EC" id="2.1.1.320" evidence="7"/>
<keyword evidence="4 7" id="KW-0808">Transferase</keyword>
<evidence type="ECO:0000256" key="3">
    <source>
        <dbReference type="ARBA" id="ARBA00022603"/>
    </source>
</evidence>
<evidence type="ECO:0000313" key="8">
    <source>
        <dbReference type="EMBL" id="ORE07561.1"/>
    </source>
</evidence>
<comment type="catalytic activity">
    <reaction evidence="6 7">
        <text>L-arginyl-[protein] + 2 S-adenosyl-L-methionine = N(omega),N(omega)'-dimethyl-L-arginyl-[protein] + 2 S-adenosyl-L-homocysteine + 2 H(+)</text>
        <dbReference type="Rhea" id="RHEA:48108"/>
        <dbReference type="Rhea" id="RHEA-COMP:10532"/>
        <dbReference type="Rhea" id="RHEA-COMP:11992"/>
        <dbReference type="ChEBI" id="CHEBI:15378"/>
        <dbReference type="ChEBI" id="CHEBI:29965"/>
        <dbReference type="ChEBI" id="CHEBI:57856"/>
        <dbReference type="ChEBI" id="CHEBI:59789"/>
        <dbReference type="ChEBI" id="CHEBI:88221"/>
        <dbReference type="EC" id="2.1.1.320"/>
    </reaction>
</comment>
<gene>
    <name evidence="8" type="ORF">BCV72DRAFT_107276</name>
</gene>
<evidence type="ECO:0000256" key="5">
    <source>
        <dbReference type="ARBA" id="ARBA00023128"/>
    </source>
</evidence>
<dbReference type="GO" id="GO:0032259">
    <property type="term" value="P:methylation"/>
    <property type="evidence" value="ECO:0007669"/>
    <property type="project" value="UniProtKB-KW"/>
</dbReference>